<keyword evidence="10 11" id="KW-0030">Aminoacyl-tRNA synthetase</keyword>
<dbReference type="Gene3D" id="6.10.250.550">
    <property type="match status" value="1"/>
</dbReference>
<feature type="binding site" evidence="11">
    <location>
        <position position="663"/>
    </location>
    <ligand>
        <name>Zn(2+)</name>
        <dbReference type="ChEBI" id="CHEBI:29105"/>
    </ligand>
</feature>
<dbReference type="FunFam" id="3.30.54.20:FF:000001">
    <property type="entry name" value="Alanine--tRNA ligase"/>
    <property type="match status" value="1"/>
</dbReference>
<dbReference type="InterPro" id="IPR018163">
    <property type="entry name" value="Thr/Ala-tRNA-synth_IIc_edit"/>
</dbReference>
<dbReference type="PANTHER" id="PTHR11777">
    <property type="entry name" value="ALANYL-TRNA SYNTHETASE"/>
    <property type="match status" value="1"/>
</dbReference>
<dbReference type="GO" id="GO:0006419">
    <property type="term" value="P:alanyl-tRNA aminoacylation"/>
    <property type="evidence" value="ECO:0007669"/>
    <property type="project" value="UniProtKB-UniRule"/>
</dbReference>
<dbReference type="InterPro" id="IPR018164">
    <property type="entry name" value="Ala-tRNA-synth_IIc_N"/>
</dbReference>
<dbReference type="Pfam" id="PF02272">
    <property type="entry name" value="DHHA1"/>
    <property type="match status" value="1"/>
</dbReference>
<evidence type="ECO:0000256" key="9">
    <source>
        <dbReference type="ARBA" id="ARBA00022917"/>
    </source>
</evidence>
<dbReference type="AlphaFoldDB" id="A0A075WZM8"/>
<evidence type="ECO:0000313" key="14">
    <source>
        <dbReference type="EMBL" id="AIH04122.1"/>
    </source>
</evidence>
<comment type="similarity">
    <text evidence="1 11">Belongs to the class-II aminoacyl-tRNA synthetase family.</text>
</comment>
<evidence type="ECO:0000256" key="1">
    <source>
        <dbReference type="ARBA" id="ARBA00008226"/>
    </source>
</evidence>
<dbReference type="PRINTS" id="PR00980">
    <property type="entry name" value="TRNASYNTHALA"/>
</dbReference>
<evidence type="ECO:0000256" key="10">
    <source>
        <dbReference type="ARBA" id="ARBA00023146"/>
    </source>
</evidence>
<dbReference type="Pfam" id="PF07973">
    <property type="entry name" value="tRNA_SAD"/>
    <property type="match status" value="1"/>
</dbReference>
<dbReference type="PROSITE" id="PS50860">
    <property type="entry name" value="AA_TRNA_LIGASE_II_ALA"/>
    <property type="match status" value="1"/>
</dbReference>
<dbReference type="eggNOG" id="COG0013">
    <property type="taxonomic scope" value="Bacteria"/>
</dbReference>
<dbReference type="InterPro" id="IPR023033">
    <property type="entry name" value="Ala_tRNA_ligase_euk/bac"/>
</dbReference>
<evidence type="ECO:0000313" key="15">
    <source>
        <dbReference type="Proteomes" id="UP000028481"/>
    </source>
</evidence>
<dbReference type="HOGENOM" id="CLU_004485_1_1_0"/>
<dbReference type="GO" id="GO:0005524">
    <property type="term" value="F:ATP binding"/>
    <property type="evidence" value="ECO:0007669"/>
    <property type="project" value="UniProtKB-UniRule"/>
</dbReference>
<dbReference type="InterPro" id="IPR003156">
    <property type="entry name" value="DHHA1_dom"/>
</dbReference>
<comment type="catalytic activity">
    <reaction evidence="11">
        <text>tRNA(Ala) + L-alanine + ATP = L-alanyl-tRNA(Ala) + AMP + diphosphate</text>
        <dbReference type="Rhea" id="RHEA:12540"/>
        <dbReference type="Rhea" id="RHEA-COMP:9657"/>
        <dbReference type="Rhea" id="RHEA-COMP:9923"/>
        <dbReference type="ChEBI" id="CHEBI:30616"/>
        <dbReference type="ChEBI" id="CHEBI:33019"/>
        <dbReference type="ChEBI" id="CHEBI:57972"/>
        <dbReference type="ChEBI" id="CHEBI:78442"/>
        <dbReference type="ChEBI" id="CHEBI:78497"/>
        <dbReference type="ChEBI" id="CHEBI:456215"/>
        <dbReference type="EC" id="6.1.1.7"/>
    </reaction>
</comment>
<feature type="domain" description="Alanyl-transfer RNA synthetases family profile" evidence="13">
    <location>
        <begin position="1"/>
        <end position="702"/>
    </location>
</feature>
<evidence type="ECO:0000256" key="3">
    <source>
        <dbReference type="ARBA" id="ARBA00022598"/>
    </source>
</evidence>
<comment type="subcellular location">
    <subcellularLocation>
        <location evidence="11">Cytoplasm</location>
    </subcellularLocation>
</comment>
<protein>
    <recommendedName>
        <fullName evidence="11">Alanine--tRNA ligase</fullName>
        <ecNumber evidence="11">6.1.1.7</ecNumber>
    </recommendedName>
    <alternativeName>
        <fullName evidence="11">Alanyl-tRNA synthetase</fullName>
        <shortName evidence="11">AlaRS</shortName>
    </alternativeName>
</protein>
<dbReference type="Proteomes" id="UP000028481">
    <property type="component" value="Chromosome"/>
</dbReference>
<dbReference type="GO" id="GO:0008270">
    <property type="term" value="F:zinc ion binding"/>
    <property type="evidence" value="ECO:0007669"/>
    <property type="project" value="UniProtKB-UniRule"/>
</dbReference>
<dbReference type="Gene3D" id="3.10.310.40">
    <property type="match status" value="1"/>
</dbReference>
<dbReference type="CDD" id="cd00673">
    <property type="entry name" value="AlaRS_core"/>
    <property type="match status" value="1"/>
</dbReference>
<dbReference type="InterPro" id="IPR009000">
    <property type="entry name" value="Transl_B-barrel_sf"/>
</dbReference>
<dbReference type="STRING" id="289377.HL41_04725"/>
<feature type="binding site" evidence="11">
    <location>
        <position position="659"/>
    </location>
    <ligand>
        <name>Zn(2+)</name>
        <dbReference type="ChEBI" id="CHEBI:29105"/>
    </ligand>
</feature>
<dbReference type="SMART" id="SM00863">
    <property type="entry name" value="tRNA_SAD"/>
    <property type="match status" value="1"/>
</dbReference>
<keyword evidence="15" id="KW-1185">Reference proteome</keyword>
<comment type="function">
    <text evidence="11">Catalyzes the attachment of alanine to tRNA(Ala) in a two-step reaction: alanine is first activated by ATP to form Ala-AMP and then transferred to the acceptor end of tRNA(Ala). Also edits incorrectly charged Ser-tRNA(Ala) and Gly-tRNA(Ala) via its editing domain.</text>
</comment>
<dbReference type="GO" id="GO:0004813">
    <property type="term" value="F:alanine-tRNA ligase activity"/>
    <property type="evidence" value="ECO:0007669"/>
    <property type="project" value="UniProtKB-UniRule"/>
</dbReference>
<keyword evidence="11" id="KW-0963">Cytoplasm</keyword>
<evidence type="ECO:0000256" key="12">
    <source>
        <dbReference type="SAM" id="Coils"/>
    </source>
</evidence>
<dbReference type="Gene3D" id="2.40.30.130">
    <property type="match status" value="1"/>
</dbReference>
<keyword evidence="2 11" id="KW-0820">tRNA-binding</keyword>
<comment type="cofactor">
    <cofactor evidence="11">
        <name>Zn(2+)</name>
        <dbReference type="ChEBI" id="CHEBI:29105"/>
    </cofactor>
    <text evidence="11">Binds 1 zinc ion per subunit.</text>
</comment>
<feature type="binding site" evidence="11">
    <location>
        <position position="561"/>
    </location>
    <ligand>
        <name>Zn(2+)</name>
        <dbReference type="ChEBI" id="CHEBI:29105"/>
    </ligand>
</feature>
<dbReference type="GO" id="GO:0002161">
    <property type="term" value="F:aminoacyl-tRNA deacylase activity"/>
    <property type="evidence" value="ECO:0007669"/>
    <property type="project" value="TreeGrafter"/>
</dbReference>
<sequence>MKGFEVRQRFLQFFKERGHEVVPSSPLIPVDDPTLLFTNAGMVQFKKVFLGEETRPYKRATSCQKCMRAGGKHNDLENVGYTARHHTFFEMLGNFSFGDYFKEEAISYAWEFITQVLGLPKERIYVTVYKEDDEAAQLWKKIAGLSEERIVRLGEKDNFWMMGDTGPCGPCSEIIFDQGEGFGCQSPQCGPGCDCDRFLEIWNLVFMQYERNEKGELKPLPKGCIDTGMGLERITAVLQGVPSNYDTDLFKGIIDKISEITGKAFKENKETEVAFKVIADHIRAATFLLAEGIVPSNEGRGYVLRRIIRRAERFGRLLGLKDPFLYQIVPSVVAEYKEVYPEVLQGQEFAEKVIRVEEEKFLETLETGLNILEKEVAQLKEKGVNLIPGDLIFKLYDTYGFPYDLVRDYAIGMGFTLDTEGFEKLREKAREESRKSWKGALEKLPEFIKEKAKEGVQTFFVGYDTLEASAKILGLEKENGIYYLITNVTPFYPEGGGQVYDQGWVFGKEGKAQVLEVYKVGDLIYHKVKLIEGILKPNEEVQLKVDTERRAHIAKHHTATHLLHAALRKVLGPHVRQAGSLVEEERLRFDFTHFFGLTQEEIDQVEELVNRWVLENYPVEFMWMNKEEAEAIGAIALFEEKYQDVVRVVKIGDVSIELCGGTHVKNTGEIGLVKIVSESSVASGIRRIEAVAGMKAYQWVKNQERRLMNLAQLLKTSPKELEKKVEALLTLLEEKEKELKRLKSFDLKQDLEQKLSEVEEVGGIKVLVSSFKTEKMEDLREIGDWFKNKLGSCVIFLIGEKEKGSLALCMVTKDLGNKHPASKFFRALQPLGLKGGGKELLAQGSFSETPEVSKIKEEIKKVLANR</sequence>
<dbReference type="InterPro" id="IPR045864">
    <property type="entry name" value="aa-tRNA-synth_II/BPL/LPL"/>
</dbReference>
<keyword evidence="8 11" id="KW-0694">RNA-binding</keyword>
<dbReference type="PANTHER" id="PTHR11777:SF9">
    <property type="entry name" value="ALANINE--TRNA LIGASE, CYTOPLASMIC"/>
    <property type="match status" value="1"/>
</dbReference>
<keyword evidence="12" id="KW-0175">Coiled coil</keyword>
<dbReference type="SUPFAM" id="SSF101353">
    <property type="entry name" value="Putative anticodon-binding domain of alanyl-tRNA synthetase (AlaRS)"/>
    <property type="match status" value="1"/>
</dbReference>
<keyword evidence="4 11" id="KW-0479">Metal-binding</keyword>
<feature type="coiled-coil region" evidence="12">
    <location>
        <begin position="718"/>
        <end position="745"/>
    </location>
</feature>
<dbReference type="Gene3D" id="3.30.54.20">
    <property type="match status" value="1"/>
</dbReference>
<evidence type="ECO:0000259" key="13">
    <source>
        <dbReference type="PROSITE" id="PS50860"/>
    </source>
</evidence>
<dbReference type="GO" id="GO:0000049">
    <property type="term" value="F:tRNA binding"/>
    <property type="evidence" value="ECO:0007669"/>
    <property type="project" value="UniProtKB-KW"/>
</dbReference>
<dbReference type="InterPro" id="IPR018165">
    <property type="entry name" value="Ala-tRNA-synth_IIc_core"/>
</dbReference>
<dbReference type="GO" id="GO:0005829">
    <property type="term" value="C:cytosol"/>
    <property type="evidence" value="ECO:0007669"/>
    <property type="project" value="TreeGrafter"/>
</dbReference>
<dbReference type="HAMAP" id="MF_00036_B">
    <property type="entry name" value="Ala_tRNA_synth_B"/>
    <property type="match status" value="1"/>
</dbReference>
<dbReference type="InterPro" id="IPR018162">
    <property type="entry name" value="Ala-tRNA-ligase_IIc_anticod-bd"/>
</dbReference>
<dbReference type="InterPro" id="IPR050058">
    <property type="entry name" value="Ala-tRNA_ligase"/>
</dbReference>
<comment type="domain">
    <text evidence="11">Consists of three domains; the N-terminal catalytic domain, the editing domain and the C-terminal C-Ala domain. The editing domain removes incorrectly charged amino acids, while the C-Ala domain, along with tRNA(Ala), serves as a bridge to cooperatively bring together the editing and aminoacylation centers thus stimulating deacylation of misacylated tRNAs.</text>
</comment>
<evidence type="ECO:0000256" key="11">
    <source>
        <dbReference type="HAMAP-Rule" id="MF_00036"/>
    </source>
</evidence>
<keyword evidence="3 11" id="KW-0436">Ligase</keyword>
<dbReference type="RefSeq" id="WP_038062890.1">
    <property type="nucleotide sequence ID" value="NZ_CP008796.1"/>
</dbReference>
<name>A0A075WZM8_9BACT</name>
<dbReference type="Gene3D" id="3.30.980.10">
    <property type="entry name" value="Threonyl-trna Synthetase, Chain A, domain 2"/>
    <property type="match status" value="1"/>
</dbReference>
<dbReference type="Pfam" id="PF01411">
    <property type="entry name" value="tRNA-synt_2c"/>
    <property type="match status" value="1"/>
</dbReference>
<keyword evidence="9 11" id="KW-0648">Protein biosynthesis</keyword>
<organism evidence="14 15">
    <name type="scientific">Thermodesulfobacterium commune DSM 2178</name>
    <dbReference type="NCBI Taxonomy" id="289377"/>
    <lineage>
        <taxon>Bacteria</taxon>
        <taxon>Pseudomonadati</taxon>
        <taxon>Thermodesulfobacteriota</taxon>
        <taxon>Thermodesulfobacteria</taxon>
        <taxon>Thermodesulfobacteriales</taxon>
        <taxon>Thermodesulfobacteriaceae</taxon>
        <taxon>Thermodesulfobacterium</taxon>
    </lineage>
</organism>
<dbReference type="FunFam" id="3.30.980.10:FF:000004">
    <property type="entry name" value="Alanine--tRNA ligase, cytoplasmic"/>
    <property type="match status" value="1"/>
</dbReference>
<dbReference type="PaxDb" id="289377-HL41_04725"/>
<dbReference type="Gene3D" id="3.30.930.10">
    <property type="entry name" value="Bira Bifunctional Protein, Domain 2"/>
    <property type="match status" value="1"/>
</dbReference>
<feature type="binding site" evidence="11">
    <location>
        <position position="557"/>
    </location>
    <ligand>
        <name>Zn(2+)</name>
        <dbReference type="ChEBI" id="CHEBI:29105"/>
    </ligand>
</feature>
<dbReference type="InterPro" id="IPR002318">
    <property type="entry name" value="Ala-tRNA-lgiase_IIc"/>
</dbReference>
<evidence type="ECO:0000256" key="6">
    <source>
        <dbReference type="ARBA" id="ARBA00022833"/>
    </source>
</evidence>
<keyword evidence="7 11" id="KW-0067">ATP-binding</keyword>
<dbReference type="SUPFAM" id="SSF55681">
    <property type="entry name" value="Class II aaRS and biotin synthetases"/>
    <property type="match status" value="1"/>
</dbReference>
<dbReference type="NCBIfam" id="TIGR00344">
    <property type="entry name" value="alaS"/>
    <property type="match status" value="1"/>
</dbReference>
<keyword evidence="6 11" id="KW-0862">Zinc</keyword>
<dbReference type="SUPFAM" id="SSF55186">
    <property type="entry name" value="ThrRS/AlaRS common domain"/>
    <property type="match status" value="1"/>
</dbReference>
<dbReference type="SUPFAM" id="SSF50447">
    <property type="entry name" value="Translation proteins"/>
    <property type="match status" value="1"/>
</dbReference>
<proteinExistence type="inferred from homology"/>
<evidence type="ECO:0000256" key="4">
    <source>
        <dbReference type="ARBA" id="ARBA00022723"/>
    </source>
</evidence>
<dbReference type="FunFam" id="3.30.930.10:FF:000004">
    <property type="entry name" value="Alanine--tRNA ligase"/>
    <property type="match status" value="1"/>
</dbReference>
<evidence type="ECO:0000256" key="7">
    <source>
        <dbReference type="ARBA" id="ARBA00022840"/>
    </source>
</evidence>
<gene>
    <name evidence="11" type="primary">alaS</name>
    <name evidence="14" type="ORF">HL41_04725</name>
</gene>
<dbReference type="KEGG" id="tcm:HL41_04725"/>
<dbReference type="EMBL" id="CP008796">
    <property type="protein sequence ID" value="AIH04122.1"/>
    <property type="molecule type" value="Genomic_DNA"/>
</dbReference>
<keyword evidence="5 11" id="KW-0547">Nucleotide-binding</keyword>
<accession>A0A075WZM8</accession>
<dbReference type="FunFam" id="3.10.310.40:FF:000001">
    <property type="entry name" value="Alanine--tRNA ligase"/>
    <property type="match status" value="1"/>
</dbReference>
<dbReference type="EC" id="6.1.1.7" evidence="11"/>
<dbReference type="InterPro" id="IPR012947">
    <property type="entry name" value="tRNA_SAD"/>
</dbReference>
<dbReference type="OrthoDB" id="9803884at2"/>
<evidence type="ECO:0000256" key="5">
    <source>
        <dbReference type="ARBA" id="ARBA00022741"/>
    </source>
</evidence>
<evidence type="ECO:0000256" key="2">
    <source>
        <dbReference type="ARBA" id="ARBA00022555"/>
    </source>
</evidence>
<reference evidence="14 15" key="1">
    <citation type="journal article" date="2015" name="Genome Announc.">
        <title>Genome Sequence of a Sulfate-Reducing Thermophilic Bacterium, Thermodesulfobacterium commune DSM 2178T (Phylum Thermodesulfobacteria).</title>
        <authorList>
            <person name="Bhatnagar S."/>
            <person name="Badger J.H."/>
            <person name="Madupu R."/>
            <person name="Khouri H.M."/>
            <person name="O'Connor E.M."/>
            <person name="Robb F.T."/>
            <person name="Ward N.L."/>
            <person name="Eisen J.A."/>
        </authorList>
    </citation>
    <scope>NUCLEOTIDE SEQUENCE [LARGE SCALE GENOMIC DNA]</scope>
    <source>
        <strain evidence="14 15">DSM 2178</strain>
    </source>
</reference>
<evidence type="ECO:0000256" key="8">
    <source>
        <dbReference type="ARBA" id="ARBA00022884"/>
    </source>
</evidence>